<protein>
    <recommendedName>
        <fullName evidence="7">Endoribonuclease YbeY</fullName>
        <ecNumber evidence="7">3.1.-.-</ecNumber>
    </recommendedName>
</protein>
<comment type="similarity">
    <text evidence="1 7">Belongs to the endoribonuclease YbeY family.</text>
</comment>
<dbReference type="InterPro" id="IPR002036">
    <property type="entry name" value="YbeY"/>
</dbReference>
<dbReference type="PROSITE" id="PS01306">
    <property type="entry name" value="UPF0054"/>
    <property type="match status" value="1"/>
</dbReference>
<proteinExistence type="inferred from homology"/>
<dbReference type="SUPFAM" id="SSF55486">
    <property type="entry name" value="Metalloproteases ('zincins'), catalytic domain"/>
    <property type="match status" value="1"/>
</dbReference>
<dbReference type="PANTHER" id="PTHR46986">
    <property type="entry name" value="ENDORIBONUCLEASE YBEY, CHLOROPLASTIC"/>
    <property type="match status" value="1"/>
</dbReference>
<keyword evidence="7" id="KW-0698">rRNA processing</keyword>
<feature type="binding site" evidence="7">
    <location>
        <position position="126"/>
    </location>
    <ligand>
        <name>Zn(2+)</name>
        <dbReference type="ChEBI" id="CHEBI:29105"/>
        <note>catalytic</note>
    </ligand>
</feature>
<keyword evidence="6 7" id="KW-0862">Zinc</keyword>
<comment type="cofactor">
    <cofactor evidence="7">
        <name>Zn(2+)</name>
        <dbReference type="ChEBI" id="CHEBI:29105"/>
    </cofactor>
    <text evidence="7">Binds 1 zinc ion.</text>
</comment>
<dbReference type="Proteomes" id="UP000054978">
    <property type="component" value="Unassembled WGS sequence"/>
</dbReference>
<keyword evidence="9" id="KW-1185">Reference proteome</keyword>
<dbReference type="InterPro" id="IPR023091">
    <property type="entry name" value="MetalPrtase_cat_dom_sf_prd"/>
</dbReference>
<dbReference type="GO" id="GO:0006364">
    <property type="term" value="P:rRNA processing"/>
    <property type="evidence" value="ECO:0007669"/>
    <property type="project" value="UniProtKB-UniRule"/>
</dbReference>
<dbReference type="GO" id="GO:0005737">
    <property type="term" value="C:cytoplasm"/>
    <property type="evidence" value="ECO:0007669"/>
    <property type="project" value="UniProtKB-SubCell"/>
</dbReference>
<reference evidence="8" key="1">
    <citation type="submission" date="2016-01" db="EMBL/GenBank/DDBJ databases">
        <authorList>
            <person name="Peeters C."/>
        </authorList>
    </citation>
    <scope>NUCLEOTIDE SEQUENCE [LARGE SCALE GENOMIC DNA]</scope>
    <source>
        <strain evidence="8">LMG 29326</strain>
    </source>
</reference>
<dbReference type="EMBL" id="FCOB02000015">
    <property type="protein sequence ID" value="SAK70770.1"/>
    <property type="molecule type" value="Genomic_DNA"/>
</dbReference>
<keyword evidence="7" id="KW-0963">Cytoplasm</keyword>
<keyword evidence="2 7" id="KW-0540">Nuclease</keyword>
<evidence type="ECO:0000256" key="5">
    <source>
        <dbReference type="ARBA" id="ARBA00022801"/>
    </source>
</evidence>
<dbReference type="EC" id="3.1.-.-" evidence="7"/>
<comment type="subcellular location">
    <subcellularLocation>
        <location evidence="7">Cytoplasm</location>
    </subcellularLocation>
</comment>
<keyword evidence="4 7" id="KW-0255">Endonuclease</keyword>
<dbReference type="RefSeq" id="WP_087046795.1">
    <property type="nucleotide sequence ID" value="NZ_FCOB02000015.1"/>
</dbReference>
<evidence type="ECO:0000313" key="9">
    <source>
        <dbReference type="Proteomes" id="UP000054978"/>
    </source>
</evidence>
<evidence type="ECO:0000256" key="6">
    <source>
        <dbReference type="ARBA" id="ARBA00022833"/>
    </source>
</evidence>
<keyword evidence="7" id="KW-0690">Ribosome biogenesis</keyword>
<evidence type="ECO:0000256" key="7">
    <source>
        <dbReference type="HAMAP-Rule" id="MF_00009"/>
    </source>
</evidence>
<dbReference type="OrthoDB" id="9807740at2"/>
<comment type="caution">
    <text evidence="8">The sequence shown here is derived from an EMBL/GenBank/DDBJ whole genome shotgun (WGS) entry which is preliminary data.</text>
</comment>
<dbReference type="PANTHER" id="PTHR46986:SF1">
    <property type="entry name" value="ENDORIBONUCLEASE YBEY, CHLOROPLASTIC"/>
    <property type="match status" value="1"/>
</dbReference>
<dbReference type="GO" id="GO:0004521">
    <property type="term" value="F:RNA endonuclease activity"/>
    <property type="evidence" value="ECO:0007669"/>
    <property type="project" value="UniProtKB-UniRule"/>
</dbReference>
<dbReference type="Pfam" id="PF02130">
    <property type="entry name" value="YbeY"/>
    <property type="match status" value="1"/>
</dbReference>
<keyword evidence="3 7" id="KW-0479">Metal-binding</keyword>
<dbReference type="Gene3D" id="3.40.390.30">
    <property type="entry name" value="Metalloproteases ('zincins'), catalytic domain"/>
    <property type="match status" value="1"/>
</dbReference>
<name>A0A158BLC3_9BURK</name>
<sequence>MTRAPRLTLTMQFPAAKAFPSHKAILPRATVARWIKASLFTDAELTVRFVVEEEGRMLNRTYRQKDYATNVLTFAYAESEDDPVAGDLILCCPVVEREAAEQGKPLAAHYAHLIVHGTLHAQGYDHEVESEAQEMESIETDIMQSLGYSDPYVPLT</sequence>
<evidence type="ECO:0000256" key="2">
    <source>
        <dbReference type="ARBA" id="ARBA00022722"/>
    </source>
</evidence>
<organism evidence="8 9">
    <name type="scientific">Caballeronia ptereochthonis</name>
    <dbReference type="NCBI Taxonomy" id="1777144"/>
    <lineage>
        <taxon>Bacteria</taxon>
        <taxon>Pseudomonadati</taxon>
        <taxon>Pseudomonadota</taxon>
        <taxon>Betaproteobacteria</taxon>
        <taxon>Burkholderiales</taxon>
        <taxon>Burkholderiaceae</taxon>
        <taxon>Caballeronia</taxon>
    </lineage>
</organism>
<feature type="binding site" evidence="7">
    <location>
        <position position="120"/>
    </location>
    <ligand>
        <name>Zn(2+)</name>
        <dbReference type="ChEBI" id="CHEBI:29105"/>
        <note>catalytic</note>
    </ligand>
</feature>
<feature type="binding site" evidence="7">
    <location>
        <position position="116"/>
    </location>
    <ligand>
        <name>Zn(2+)</name>
        <dbReference type="ChEBI" id="CHEBI:29105"/>
        <note>catalytic</note>
    </ligand>
</feature>
<dbReference type="AlphaFoldDB" id="A0A158BLC3"/>
<gene>
    <name evidence="7" type="primary">ybeY</name>
    <name evidence="8" type="ORF">AWB83_03401</name>
</gene>
<evidence type="ECO:0000313" key="8">
    <source>
        <dbReference type="EMBL" id="SAK70770.1"/>
    </source>
</evidence>
<dbReference type="GO" id="GO:0008270">
    <property type="term" value="F:zinc ion binding"/>
    <property type="evidence" value="ECO:0007669"/>
    <property type="project" value="UniProtKB-UniRule"/>
</dbReference>
<evidence type="ECO:0000256" key="1">
    <source>
        <dbReference type="ARBA" id="ARBA00010875"/>
    </source>
</evidence>
<dbReference type="NCBIfam" id="TIGR00043">
    <property type="entry name" value="rRNA maturation RNase YbeY"/>
    <property type="match status" value="1"/>
</dbReference>
<dbReference type="HAMAP" id="MF_00009">
    <property type="entry name" value="Endoribonucl_YbeY"/>
    <property type="match status" value="1"/>
</dbReference>
<dbReference type="GO" id="GO:0004222">
    <property type="term" value="F:metalloendopeptidase activity"/>
    <property type="evidence" value="ECO:0007669"/>
    <property type="project" value="InterPro"/>
</dbReference>
<evidence type="ECO:0000256" key="4">
    <source>
        <dbReference type="ARBA" id="ARBA00022759"/>
    </source>
</evidence>
<accession>A0A158BLC3</accession>
<evidence type="ECO:0000256" key="3">
    <source>
        <dbReference type="ARBA" id="ARBA00022723"/>
    </source>
</evidence>
<comment type="function">
    <text evidence="7">Single strand-specific metallo-endoribonuclease involved in late-stage 70S ribosome quality control and in maturation of the 3' terminus of the 16S rRNA.</text>
</comment>
<dbReference type="STRING" id="1777144.AWB83_03401"/>
<dbReference type="InterPro" id="IPR020549">
    <property type="entry name" value="YbeY_CS"/>
</dbReference>
<keyword evidence="5 7" id="KW-0378">Hydrolase</keyword>